<dbReference type="AlphaFoldDB" id="A0A422P076"/>
<dbReference type="EMBL" id="MKGL01000022">
    <property type="protein sequence ID" value="RNF11126.1"/>
    <property type="molecule type" value="Genomic_DNA"/>
</dbReference>
<dbReference type="VEuPathDB" id="TriTrypDB:TRSC58_01764"/>
<comment type="caution">
    <text evidence="1">The sequence shown here is derived from an EMBL/GenBank/DDBJ whole genome shotgun (WGS) entry which is preliminary data.</text>
</comment>
<gene>
    <name evidence="1" type="ORF">TraAM80_01093</name>
</gene>
<accession>A0A422P076</accession>
<name>A0A422P076_TRYRA</name>
<dbReference type="OrthoDB" id="277340at2759"/>
<evidence type="ECO:0000313" key="2">
    <source>
        <dbReference type="Proteomes" id="UP000283634"/>
    </source>
</evidence>
<dbReference type="GeneID" id="40325026"/>
<organism evidence="1 2">
    <name type="scientific">Trypanosoma rangeli</name>
    <dbReference type="NCBI Taxonomy" id="5698"/>
    <lineage>
        <taxon>Eukaryota</taxon>
        <taxon>Discoba</taxon>
        <taxon>Euglenozoa</taxon>
        <taxon>Kinetoplastea</taxon>
        <taxon>Metakinetoplastina</taxon>
        <taxon>Trypanosomatida</taxon>
        <taxon>Trypanosomatidae</taxon>
        <taxon>Trypanosoma</taxon>
        <taxon>Herpetosoma</taxon>
    </lineage>
</organism>
<protein>
    <submittedName>
        <fullName evidence="1">Uncharacterized protein</fullName>
    </submittedName>
</protein>
<keyword evidence="2" id="KW-1185">Reference proteome</keyword>
<sequence length="238" mass="26486">MEDAMDEERDVEDASVDAMPLPQFMLGEGWRESPSGTATLEFTTGKQLLRSREGLQAHEALVQKVLNALGEPHGERHLPRSDPLHWNTEEVILWITKMEATWFSIMSAKGLDSGEATKAGLGEAALAATPLMEDPSMREAFRMACADGQVLLHHTAPSTVFQVMRRWYLWRQEISLTILKEHQKMKKTVGTGMEDTSSAAFRDAVESGRAKLDGAVAKVTPLLIQETISISQCYLYCH</sequence>
<dbReference type="RefSeq" id="XP_029241997.1">
    <property type="nucleotide sequence ID" value="XM_029378147.1"/>
</dbReference>
<dbReference type="Proteomes" id="UP000283634">
    <property type="component" value="Unassembled WGS sequence"/>
</dbReference>
<evidence type="ECO:0000313" key="1">
    <source>
        <dbReference type="EMBL" id="RNF11126.1"/>
    </source>
</evidence>
<proteinExistence type="predicted"/>
<reference evidence="1 2" key="1">
    <citation type="journal article" date="2018" name="BMC Genomics">
        <title>Genomic comparison of Trypanosoma conorhini and Trypanosoma rangeli to Trypanosoma cruzi strains of high and low virulence.</title>
        <authorList>
            <person name="Bradwell K.R."/>
            <person name="Koparde V.N."/>
            <person name="Matveyev A.V."/>
            <person name="Serrano M.G."/>
            <person name="Alves J.M."/>
            <person name="Parikh H."/>
            <person name="Huang B."/>
            <person name="Lee V."/>
            <person name="Espinosa-Alvarez O."/>
            <person name="Ortiz P.A."/>
            <person name="Costa-Martins A.G."/>
            <person name="Teixeira M.M."/>
            <person name="Buck G.A."/>
        </authorList>
    </citation>
    <scope>NUCLEOTIDE SEQUENCE [LARGE SCALE GENOMIC DNA]</scope>
    <source>
        <strain evidence="1 2">AM80</strain>
    </source>
</reference>